<feature type="transmembrane region" description="Helical" evidence="10">
    <location>
        <begin position="377"/>
        <end position="396"/>
    </location>
</feature>
<feature type="transmembrane region" description="Helical" evidence="10">
    <location>
        <begin position="351"/>
        <end position="371"/>
    </location>
</feature>
<evidence type="ECO:0000256" key="3">
    <source>
        <dbReference type="ARBA" id="ARBA00022475"/>
    </source>
</evidence>
<keyword evidence="3" id="KW-1003">Cell membrane</keyword>
<accession>A8MI81</accession>
<evidence type="ECO:0000256" key="4">
    <source>
        <dbReference type="ARBA" id="ARBA00022538"/>
    </source>
</evidence>
<proteinExistence type="predicted"/>
<dbReference type="PANTHER" id="PTHR32024">
    <property type="entry name" value="TRK SYSTEM POTASSIUM UPTAKE PROTEIN TRKG-RELATED"/>
    <property type="match status" value="1"/>
</dbReference>
<evidence type="ECO:0000256" key="7">
    <source>
        <dbReference type="ARBA" id="ARBA00022989"/>
    </source>
</evidence>
<feature type="transmembrane region" description="Helical" evidence="10">
    <location>
        <begin position="192"/>
        <end position="218"/>
    </location>
</feature>
<dbReference type="InterPro" id="IPR003445">
    <property type="entry name" value="Cat_transpt"/>
</dbReference>
<reference evidence="12" key="1">
    <citation type="submission" date="2007-10" db="EMBL/GenBank/DDBJ databases">
        <title>Complete genome of Alkaliphilus oremlandii OhILAs.</title>
        <authorList>
            <person name="Copeland A."/>
            <person name="Lucas S."/>
            <person name="Lapidus A."/>
            <person name="Barry K."/>
            <person name="Detter J.C."/>
            <person name="Glavina del Rio T."/>
            <person name="Hammon N."/>
            <person name="Israni S."/>
            <person name="Dalin E."/>
            <person name="Tice H."/>
            <person name="Pitluck S."/>
            <person name="Chain P."/>
            <person name="Malfatti S."/>
            <person name="Shin M."/>
            <person name="Vergez L."/>
            <person name="Schmutz J."/>
            <person name="Larimer F."/>
            <person name="Land M."/>
            <person name="Hauser L."/>
            <person name="Kyrpides N."/>
            <person name="Mikhailova N."/>
            <person name="Stolz J.F."/>
            <person name="Dawson A."/>
            <person name="Fisher E."/>
            <person name="Crable B."/>
            <person name="Perera E."/>
            <person name="Lisak J."/>
            <person name="Ranganathan M."/>
            <person name="Basu P."/>
            <person name="Richardson P."/>
        </authorList>
    </citation>
    <scope>NUCLEOTIDE SEQUENCE [LARGE SCALE GENOMIC DNA]</scope>
    <source>
        <strain evidence="12">OhILAs</strain>
    </source>
</reference>
<evidence type="ECO:0000256" key="2">
    <source>
        <dbReference type="ARBA" id="ARBA00022448"/>
    </source>
</evidence>
<dbReference type="GO" id="GO:0005886">
    <property type="term" value="C:plasma membrane"/>
    <property type="evidence" value="ECO:0007669"/>
    <property type="project" value="UniProtKB-SubCell"/>
</dbReference>
<dbReference type="GO" id="GO:0016787">
    <property type="term" value="F:hydrolase activity"/>
    <property type="evidence" value="ECO:0007669"/>
    <property type="project" value="UniProtKB-KW"/>
</dbReference>
<evidence type="ECO:0000313" key="12">
    <source>
        <dbReference type="Proteomes" id="UP000000269"/>
    </source>
</evidence>
<evidence type="ECO:0000256" key="5">
    <source>
        <dbReference type="ARBA" id="ARBA00022692"/>
    </source>
</evidence>
<dbReference type="EC" id="3.6.3.14" evidence="11"/>
<keyword evidence="4" id="KW-0633">Potassium transport</keyword>
<dbReference type="InterPro" id="IPR004772">
    <property type="entry name" value="TrkH"/>
</dbReference>
<dbReference type="Proteomes" id="UP000000269">
    <property type="component" value="Chromosome"/>
</dbReference>
<feature type="transmembrane region" description="Helical" evidence="10">
    <location>
        <begin position="160"/>
        <end position="180"/>
    </location>
</feature>
<dbReference type="Pfam" id="PF02386">
    <property type="entry name" value="TrkH"/>
    <property type="match status" value="1"/>
</dbReference>
<evidence type="ECO:0000256" key="8">
    <source>
        <dbReference type="ARBA" id="ARBA00023065"/>
    </source>
</evidence>
<feature type="transmembrane region" description="Helical" evidence="10">
    <location>
        <begin position="298"/>
        <end position="330"/>
    </location>
</feature>
<keyword evidence="12" id="KW-1185">Reference proteome</keyword>
<dbReference type="HOGENOM" id="CLU_026429_0_1_9"/>
<keyword evidence="11" id="KW-0378">Hydrolase</keyword>
<gene>
    <name evidence="11" type="ordered locus">Clos_1975</name>
</gene>
<dbReference type="eggNOG" id="COG0168">
    <property type="taxonomic scope" value="Bacteria"/>
</dbReference>
<dbReference type="EMBL" id="CP000853">
    <property type="protein sequence ID" value="ABW19513.1"/>
    <property type="molecule type" value="Genomic_DNA"/>
</dbReference>
<sequence>MEGNKKYVKLNPTQVLVIGFAALILMGGLLLNLPIASESGESVGFINAVFTATSAVCVTGLSVVDTGTYWTTFGKIVIITLIQIGGLGFMSVATMFAVILGKKISLKERLIIQEALNQYSLSGLVRFTKYVLIVTFTVEGIGALFLSFRFIPQFGWMKGIAYSIFHAISAFCNAGFDLIGNGRNLMPYVSDPLVSLTVAFLIIIGGIGFSVIADVITNKKLKRVSLHTKMVLLITAILLLVGTVGFALIEWKNVNTLGSLSPSSRWMASFFQSVTVRTAGFNTIDLVSMKDASHLLSIILMFIGGSPAGTAGGIKTTTLGVILFTVICVIRGKEETEIFKRRISWELVNRALTIAIIGVTLIVSVTMILTITDSEFSFIALLYETVSAFATVGLTLNITPQLSIIGKILMISMMFAGRVGILTIAFALARRQHSNKGNIKYPEGKILVG</sequence>
<feature type="transmembrane region" description="Helical" evidence="10">
    <location>
        <begin position="130"/>
        <end position="148"/>
    </location>
</feature>
<dbReference type="KEGG" id="aoe:Clos_1975"/>
<keyword evidence="9 10" id="KW-0472">Membrane</keyword>
<comment type="subcellular location">
    <subcellularLocation>
        <location evidence="1">Cell membrane</location>
        <topology evidence="1">Multi-pass membrane protein</topology>
    </subcellularLocation>
</comment>
<organism evidence="11 12">
    <name type="scientific">Alkaliphilus oremlandii (strain OhILAs)</name>
    <name type="common">Clostridium oremlandii (strain OhILAs)</name>
    <dbReference type="NCBI Taxonomy" id="350688"/>
    <lineage>
        <taxon>Bacteria</taxon>
        <taxon>Bacillati</taxon>
        <taxon>Bacillota</taxon>
        <taxon>Clostridia</taxon>
        <taxon>Peptostreptococcales</taxon>
        <taxon>Natronincolaceae</taxon>
        <taxon>Alkaliphilus</taxon>
    </lineage>
</organism>
<dbReference type="OrthoDB" id="9810952at2"/>
<feature type="transmembrane region" description="Helical" evidence="10">
    <location>
        <begin position="230"/>
        <end position="249"/>
    </location>
</feature>
<dbReference type="AlphaFoldDB" id="A8MI81"/>
<dbReference type="NCBIfam" id="TIGR00933">
    <property type="entry name" value="2a38"/>
    <property type="match status" value="1"/>
</dbReference>
<name>A8MI81_ALKOO</name>
<feature type="transmembrane region" description="Helical" evidence="10">
    <location>
        <begin position="42"/>
        <end position="64"/>
    </location>
</feature>
<feature type="transmembrane region" description="Helical" evidence="10">
    <location>
        <begin position="15"/>
        <end position="36"/>
    </location>
</feature>
<evidence type="ECO:0000256" key="1">
    <source>
        <dbReference type="ARBA" id="ARBA00004651"/>
    </source>
</evidence>
<evidence type="ECO:0000256" key="9">
    <source>
        <dbReference type="ARBA" id="ARBA00023136"/>
    </source>
</evidence>
<keyword evidence="6" id="KW-0630">Potassium</keyword>
<dbReference type="GO" id="GO:0015379">
    <property type="term" value="F:potassium:chloride symporter activity"/>
    <property type="evidence" value="ECO:0007669"/>
    <property type="project" value="InterPro"/>
</dbReference>
<protein>
    <submittedName>
        <fullName evidence="11">Potassium uptake protein, TrkH family</fullName>
        <ecNumber evidence="11">3.6.3.14</ecNumber>
    </submittedName>
</protein>
<keyword evidence="8" id="KW-0406">Ion transport</keyword>
<dbReference type="STRING" id="350688.Clos_1975"/>
<keyword evidence="5 10" id="KW-0812">Transmembrane</keyword>
<feature type="transmembrane region" description="Helical" evidence="10">
    <location>
        <begin position="76"/>
        <end position="100"/>
    </location>
</feature>
<feature type="transmembrane region" description="Helical" evidence="10">
    <location>
        <begin position="408"/>
        <end position="429"/>
    </location>
</feature>
<keyword evidence="2" id="KW-0813">Transport</keyword>
<keyword evidence="7 10" id="KW-1133">Transmembrane helix</keyword>
<dbReference type="RefSeq" id="WP_012159825.1">
    <property type="nucleotide sequence ID" value="NC_009922.1"/>
</dbReference>
<dbReference type="PANTHER" id="PTHR32024:SF1">
    <property type="entry name" value="KTR SYSTEM POTASSIUM UPTAKE PROTEIN B"/>
    <property type="match status" value="1"/>
</dbReference>
<evidence type="ECO:0000313" key="11">
    <source>
        <dbReference type="EMBL" id="ABW19513.1"/>
    </source>
</evidence>
<evidence type="ECO:0000256" key="6">
    <source>
        <dbReference type="ARBA" id="ARBA00022958"/>
    </source>
</evidence>
<evidence type="ECO:0000256" key="10">
    <source>
        <dbReference type="SAM" id="Phobius"/>
    </source>
</evidence>